<evidence type="ECO:0000256" key="1">
    <source>
        <dbReference type="SAM" id="SignalP"/>
    </source>
</evidence>
<dbReference type="Pfam" id="PF01547">
    <property type="entry name" value="SBP_bac_1"/>
    <property type="match status" value="1"/>
</dbReference>
<dbReference type="GeneID" id="95389194"/>
<dbReference type="InterPro" id="IPR050490">
    <property type="entry name" value="Bact_solute-bd_prot1"/>
</dbReference>
<gene>
    <name evidence="2" type="ORF">FHR33_002716</name>
</gene>
<keyword evidence="1" id="KW-0732">Signal</keyword>
<proteinExistence type="predicted"/>
<dbReference type="RefSeq" id="WP_183646677.1">
    <property type="nucleotide sequence ID" value="NZ_JACIBV010000001.1"/>
</dbReference>
<organism evidence="2 3">
    <name type="scientific">Nonomuraea dietziae</name>
    <dbReference type="NCBI Taxonomy" id="65515"/>
    <lineage>
        <taxon>Bacteria</taxon>
        <taxon>Bacillati</taxon>
        <taxon>Actinomycetota</taxon>
        <taxon>Actinomycetes</taxon>
        <taxon>Streptosporangiales</taxon>
        <taxon>Streptosporangiaceae</taxon>
        <taxon>Nonomuraea</taxon>
    </lineage>
</organism>
<dbReference type="Gene3D" id="3.40.190.10">
    <property type="entry name" value="Periplasmic binding protein-like II"/>
    <property type="match status" value="2"/>
</dbReference>
<dbReference type="PROSITE" id="PS51257">
    <property type="entry name" value="PROKAR_LIPOPROTEIN"/>
    <property type="match status" value="1"/>
</dbReference>
<dbReference type="EMBL" id="JACIBV010000001">
    <property type="protein sequence ID" value="MBB3726856.1"/>
    <property type="molecule type" value="Genomic_DNA"/>
</dbReference>
<sequence length="401" mass="44497">MARSIALLVAAALFASSCGQDPGSAVTLDFFQFKPEAVKTFDRIIEEFEREHPGVRVVQRHVPNAETALRTRLVRQDVPDVLTLNGAGVFGELAAAGVFHDFSRDRVAQVVNPPVQKILNDLGTFGRGEVNGLPFASNANVVIYNKDLFARHRVEPPRSWAELIAAARTFRAAGVTPFYLTLKDAWTALPTFNALAANLAPADFFARRRAGLATFLSAYPQVTEKLKELYSHGQPDRLSRGYDEGNRAFAEGRAAMYLQGSWAIPAIKGLEPAFELGTFALPAVQDQRLVSGVDVAVTMAREPRHPKEAMAFVEYLMRPEVMKAYAEEQVAIPPLRQAGSPVLREVLPYFERGRLAGFPDHHIPLAVQLERLLQRFLIDGDSRAFLAELDSEWDKVMERRS</sequence>
<evidence type="ECO:0000313" key="2">
    <source>
        <dbReference type="EMBL" id="MBB3726856.1"/>
    </source>
</evidence>
<feature type="signal peptide" evidence="1">
    <location>
        <begin position="1"/>
        <end position="19"/>
    </location>
</feature>
<dbReference type="PANTHER" id="PTHR43649">
    <property type="entry name" value="ARABINOSE-BINDING PROTEIN-RELATED"/>
    <property type="match status" value="1"/>
</dbReference>
<dbReference type="SUPFAM" id="SSF53850">
    <property type="entry name" value="Periplasmic binding protein-like II"/>
    <property type="match status" value="1"/>
</dbReference>
<dbReference type="InterPro" id="IPR006059">
    <property type="entry name" value="SBP"/>
</dbReference>
<dbReference type="AlphaFoldDB" id="A0A7W5UY66"/>
<evidence type="ECO:0000313" key="3">
    <source>
        <dbReference type="Proteomes" id="UP000579945"/>
    </source>
</evidence>
<protein>
    <submittedName>
        <fullName evidence="2">Raffinose/stachyose/melibiose transport system substrate-binding protein</fullName>
    </submittedName>
</protein>
<dbReference type="PANTHER" id="PTHR43649:SF12">
    <property type="entry name" value="DIACETYLCHITOBIOSE BINDING PROTEIN DASA"/>
    <property type="match status" value="1"/>
</dbReference>
<reference evidence="2 3" key="1">
    <citation type="submission" date="2020-08" db="EMBL/GenBank/DDBJ databases">
        <title>Sequencing the genomes of 1000 actinobacteria strains.</title>
        <authorList>
            <person name="Klenk H.-P."/>
        </authorList>
    </citation>
    <scope>NUCLEOTIDE SEQUENCE [LARGE SCALE GENOMIC DNA]</scope>
    <source>
        <strain evidence="2 3">DSM 44320</strain>
    </source>
</reference>
<comment type="caution">
    <text evidence="2">The sequence shown here is derived from an EMBL/GenBank/DDBJ whole genome shotgun (WGS) entry which is preliminary data.</text>
</comment>
<accession>A0A7W5UY66</accession>
<dbReference type="Proteomes" id="UP000579945">
    <property type="component" value="Unassembled WGS sequence"/>
</dbReference>
<feature type="chain" id="PRO_5039679269" evidence="1">
    <location>
        <begin position="20"/>
        <end position="401"/>
    </location>
</feature>
<name>A0A7W5UY66_9ACTN</name>
<keyword evidence="3" id="KW-1185">Reference proteome</keyword>